<keyword evidence="2" id="KW-1185">Reference proteome</keyword>
<dbReference type="EMBL" id="FOUU01000018">
    <property type="protein sequence ID" value="SFN11898.1"/>
    <property type="molecule type" value="Genomic_DNA"/>
</dbReference>
<dbReference type="RefSeq" id="WP_093396558.1">
    <property type="nucleotide sequence ID" value="NZ_FOUU01000018.1"/>
</dbReference>
<gene>
    <name evidence="1" type="ORF">SAMN05660836_02713</name>
</gene>
<proteinExistence type="predicted"/>
<protein>
    <submittedName>
        <fullName evidence="1">Uncharacterized protein</fullName>
    </submittedName>
</protein>
<reference evidence="2" key="1">
    <citation type="submission" date="2016-10" db="EMBL/GenBank/DDBJ databases">
        <authorList>
            <person name="Varghese N."/>
            <person name="Submissions S."/>
        </authorList>
    </citation>
    <scope>NUCLEOTIDE SEQUENCE [LARGE SCALE GENOMIC DNA]</scope>
    <source>
        <strain evidence="2">DSM 9990</strain>
    </source>
</reference>
<dbReference type="STRING" id="39841.SAMN05660836_02713"/>
<evidence type="ECO:0000313" key="2">
    <source>
        <dbReference type="Proteomes" id="UP000199611"/>
    </source>
</evidence>
<sequence length="143" mass="16476">MDVERIRGWAWSVANKLMEADRGDTRTLDRFMMDLRSANLPHEFTNAIANNMTVFKRAGIDVGEIPHELQYFSSVTEFKEAKAVIIATFHNTQITWSRVIERLGKEKSKELRDEDIKRIADECYVKPEFVKVVINGLKGGDEE</sequence>
<accession>A0A1I4WDZ5</accession>
<name>A0A1I4WDZ5_9BACT</name>
<evidence type="ECO:0000313" key="1">
    <source>
        <dbReference type="EMBL" id="SFN11898.1"/>
    </source>
</evidence>
<dbReference type="AlphaFoldDB" id="A0A1I4WDZ5"/>
<organism evidence="1 2">
    <name type="scientific">Thermodesulforhabdus norvegica</name>
    <dbReference type="NCBI Taxonomy" id="39841"/>
    <lineage>
        <taxon>Bacteria</taxon>
        <taxon>Pseudomonadati</taxon>
        <taxon>Thermodesulfobacteriota</taxon>
        <taxon>Syntrophobacteria</taxon>
        <taxon>Syntrophobacterales</taxon>
        <taxon>Thermodesulforhabdaceae</taxon>
        <taxon>Thermodesulforhabdus</taxon>
    </lineage>
</organism>
<dbReference type="Proteomes" id="UP000199611">
    <property type="component" value="Unassembled WGS sequence"/>
</dbReference>